<feature type="repeat" description="ANK" evidence="4">
    <location>
        <begin position="363"/>
        <end position="395"/>
    </location>
</feature>
<evidence type="ECO:0000256" key="1">
    <source>
        <dbReference type="ARBA" id="ARBA00005949"/>
    </source>
</evidence>
<evidence type="ECO:0000256" key="2">
    <source>
        <dbReference type="ARBA" id="ARBA00022737"/>
    </source>
</evidence>
<dbReference type="Gene3D" id="1.25.40.20">
    <property type="entry name" value="Ankyrin repeat-containing domain"/>
    <property type="match status" value="1"/>
</dbReference>
<protein>
    <submittedName>
        <fullName evidence="5">Uncharacterized protein</fullName>
    </submittedName>
</protein>
<comment type="similarity">
    <text evidence="1">Belongs to the ankyrin SOCS box (ASB) family.</text>
</comment>
<dbReference type="EMBL" id="ML977322">
    <property type="protein sequence ID" value="KAF2115899.1"/>
    <property type="molecule type" value="Genomic_DNA"/>
</dbReference>
<dbReference type="OrthoDB" id="366390at2759"/>
<proteinExistence type="inferred from homology"/>
<keyword evidence="6" id="KW-1185">Reference proteome</keyword>
<dbReference type="Proteomes" id="UP000799770">
    <property type="component" value="Unassembled WGS sequence"/>
</dbReference>
<name>A0A6A5Z8P4_9PLEO</name>
<evidence type="ECO:0000256" key="3">
    <source>
        <dbReference type="ARBA" id="ARBA00023043"/>
    </source>
</evidence>
<evidence type="ECO:0000256" key="4">
    <source>
        <dbReference type="PROSITE-ProRule" id="PRU00023"/>
    </source>
</evidence>
<dbReference type="PANTHER" id="PTHR24136:SF15">
    <property type="entry name" value="ANK_REP_REGION DOMAIN-CONTAINING PROTEIN"/>
    <property type="match status" value="1"/>
</dbReference>
<dbReference type="GO" id="GO:0045732">
    <property type="term" value="P:positive regulation of protein catabolic process"/>
    <property type="evidence" value="ECO:0007669"/>
    <property type="project" value="TreeGrafter"/>
</dbReference>
<dbReference type="PROSITE" id="PS50297">
    <property type="entry name" value="ANK_REP_REGION"/>
    <property type="match status" value="1"/>
</dbReference>
<dbReference type="PANTHER" id="PTHR24136">
    <property type="entry name" value="SOWAH (DROSOPHILA) HOMOLOG"/>
    <property type="match status" value="1"/>
</dbReference>
<keyword evidence="2" id="KW-0677">Repeat</keyword>
<keyword evidence="3 4" id="KW-0040">ANK repeat</keyword>
<dbReference type="SUPFAM" id="SSF48403">
    <property type="entry name" value="Ankyrin repeat"/>
    <property type="match status" value="1"/>
</dbReference>
<dbReference type="PROSITE" id="PS50088">
    <property type="entry name" value="ANK_REPEAT"/>
    <property type="match status" value="1"/>
</dbReference>
<organism evidence="5 6">
    <name type="scientific">Lophiotrema nucula</name>
    <dbReference type="NCBI Taxonomy" id="690887"/>
    <lineage>
        <taxon>Eukaryota</taxon>
        <taxon>Fungi</taxon>
        <taxon>Dikarya</taxon>
        <taxon>Ascomycota</taxon>
        <taxon>Pezizomycotina</taxon>
        <taxon>Dothideomycetes</taxon>
        <taxon>Pleosporomycetidae</taxon>
        <taxon>Pleosporales</taxon>
        <taxon>Lophiotremataceae</taxon>
        <taxon>Lophiotrema</taxon>
    </lineage>
</organism>
<evidence type="ECO:0000313" key="6">
    <source>
        <dbReference type="Proteomes" id="UP000799770"/>
    </source>
</evidence>
<evidence type="ECO:0000313" key="5">
    <source>
        <dbReference type="EMBL" id="KAF2115899.1"/>
    </source>
</evidence>
<accession>A0A6A5Z8P4</accession>
<dbReference type="GO" id="GO:0016567">
    <property type="term" value="P:protein ubiquitination"/>
    <property type="evidence" value="ECO:0007669"/>
    <property type="project" value="TreeGrafter"/>
</dbReference>
<dbReference type="InterPro" id="IPR036770">
    <property type="entry name" value="Ankyrin_rpt-contain_sf"/>
</dbReference>
<dbReference type="SMART" id="SM00248">
    <property type="entry name" value="ANK"/>
    <property type="match status" value="4"/>
</dbReference>
<dbReference type="InterPro" id="IPR051573">
    <property type="entry name" value="Ankyrin-SOCS_box_domain"/>
</dbReference>
<gene>
    <name evidence="5" type="ORF">BDV96DRAFT_599444</name>
</gene>
<dbReference type="InterPro" id="IPR002110">
    <property type="entry name" value="Ankyrin_rpt"/>
</dbReference>
<dbReference type="Pfam" id="PF12796">
    <property type="entry name" value="Ank_2"/>
    <property type="match status" value="1"/>
</dbReference>
<dbReference type="AlphaFoldDB" id="A0A6A5Z8P4"/>
<sequence>MDLLDLPPEIFQHIIHELVKNIGIPETWSEYREVCRAFANEVKDDILLRQPRETYENAQAISEERVPLFQDCEFLELLLYHRAQNVLGFHPTLPQKVLNLADFLFEAPVSDHYGARKNHDDCVREVCKTIVDAGYDDLIFDDLVICPLYADRYDFVDQLALATRLQDSGLARSVLSQWSAPVYEDNIMFGNPLKNAVCAGDHRLIEDILEHLENDPDQYKTGNINPSFTLQLFSDMISDANHASMQLLLDWYIKHVDIPPKPYYNTWLKGAVRNKDLDSINYLLGVKIRYHPRITFSTFEVACCFGDVHILAALMGKGRIQPHKIYRISSALTAAVASGNMDSVQTVLHAGANPDGPTFSNKGAVTPLQKAIDKNNIKMVNLLIEKGATVKQVRFPELEMPQTCTAWVGKKEIYKLLRPLGIAQGAGVDIPTLGEVKRAYRKWKTTQA</sequence>
<reference evidence="5" key="1">
    <citation type="journal article" date="2020" name="Stud. Mycol.">
        <title>101 Dothideomycetes genomes: a test case for predicting lifestyles and emergence of pathogens.</title>
        <authorList>
            <person name="Haridas S."/>
            <person name="Albert R."/>
            <person name="Binder M."/>
            <person name="Bloem J."/>
            <person name="Labutti K."/>
            <person name="Salamov A."/>
            <person name="Andreopoulos B."/>
            <person name="Baker S."/>
            <person name="Barry K."/>
            <person name="Bills G."/>
            <person name="Bluhm B."/>
            <person name="Cannon C."/>
            <person name="Castanera R."/>
            <person name="Culley D."/>
            <person name="Daum C."/>
            <person name="Ezra D."/>
            <person name="Gonzalez J."/>
            <person name="Henrissat B."/>
            <person name="Kuo A."/>
            <person name="Liang C."/>
            <person name="Lipzen A."/>
            <person name="Lutzoni F."/>
            <person name="Magnuson J."/>
            <person name="Mondo S."/>
            <person name="Nolan M."/>
            <person name="Ohm R."/>
            <person name="Pangilinan J."/>
            <person name="Park H.-J."/>
            <person name="Ramirez L."/>
            <person name="Alfaro M."/>
            <person name="Sun H."/>
            <person name="Tritt A."/>
            <person name="Yoshinaga Y."/>
            <person name="Zwiers L.-H."/>
            <person name="Turgeon B."/>
            <person name="Goodwin S."/>
            <person name="Spatafora J."/>
            <person name="Crous P."/>
            <person name="Grigoriev I."/>
        </authorList>
    </citation>
    <scope>NUCLEOTIDE SEQUENCE</scope>
    <source>
        <strain evidence="5">CBS 627.86</strain>
    </source>
</reference>